<evidence type="ECO:0000313" key="1">
    <source>
        <dbReference type="EMBL" id="JAI04157.1"/>
    </source>
</evidence>
<organism evidence="1">
    <name type="scientific">Anguilla anguilla</name>
    <name type="common">European freshwater eel</name>
    <name type="synonym">Muraena anguilla</name>
    <dbReference type="NCBI Taxonomy" id="7936"/>
    <lineage>
        <taxon>Eukaryota</taxon>
        <taxon>Metazoa</taxon>
        <taxon>Chordata</taxon>
        <taxon>Craniata</taxon>
        <taxon>Vertebrata</taxon>
        <taxon>Euteleostomi</taxon>
        <taxon>Actinopterygii</taxon>
        <taxon>Neopterygii</taxon>
        <taxon>Teleostei</taxon>
        <taxon>Anguilliformes</taxon>
        <taxon>Anguillidae</taxon>
        <taxon>Anguilla</taxon>
    </lineage>
</organism>
<sequence>MSWFNQYCQETHTPTNVQNTNETCRQKRYKCPWYSHYNVTKPCYYKI</sequence>
<dbReference type="EMBL" id="GBXM01004421">
    <property type="protein sequence ID" value="JAI04157.1"/>
    <property type="molecule type" value="Transcribed_RNA"/>
</dbReference>
<dbReference type="AlphaFoldDB" id="A0A0E9XNZ7"/>
<reference evidence="1" key="2">
    <citation type="journal article" date="2015" name="Fish Shellfish Immunol.">
        <title>Early steps in the European eel (Anguilla anguilla)-Vibrio vulnificus interaction in the gills: Role of the RtxA13 toxin.</title>
        <authorList>
            <person name="Callol A."/>
            <person name="Pajuelo D."/>
            <person name="Ebbesson L."/>
            <person name="Teles M."/>
            <person name="MacKenzie S."/>
            <person name="Amaro C."/>
        </authorList>
    </citation>
    <scope>NUCLEOTIDE SEQUENCE</scope>
</reference>
<proteinExistence type="predicted"/>
<name>A0A0E9XNZ7_ANGAN</name>
<accession>A0A0E9XNZ7</accession>
<protein>
    <submittedName>
        <fullName evidence="1">Uncharacterized protein</fullName>
    </submittedName>
</protein>
<reference evidence="1" key="1">
    <citation type="submission" date="2014-11" db="EMBL/GenBank/DDBJ databases">
        <authorList>
            <person name="Amaro Gonzalez C."/>
        </authorList>
    </citation>
    <scope>NUCLEOTIDE SEQUENCE</scope>
</reference>